<name>Q6CC33_YARLI</name>
<evidence type="ECO:0000313" key="2">
    <source>
        <dbReference type="EMBL" id="CAG82089.1"/>
    </source>
</evidence>
<dbReference type="InterPro" id="IPR011990">
    <property type="entry name" value="TPR-like_helical_dom_sf"/>
</dbReference>
<keyword evidence="3" id="KW-1185">Reference proteome</keyword>
<evidence type="ECO:0000313" key="3">
    <source>
        <dbReference type="Proteomes" id="UP000001300"/>
    </source>
</evidence>
<sequence>MAKIRLPYVPLPQSAVTQTQLHVSDSLSRLLRGSKIRSGAATSFDTTTDTSKPSAAVNLGLDGSPSGLPPGPPAGVCVPRRSEQSRDLQKRFETSLNKRDVQQAFDLWAGGAQTRTQAQETESTQTEVTQIEAASATTSSTSPATSSATTTASSANTTVFPSPQLPLNATFKLLNLLEATDPDSPLVYKVIKSIVSAPENASVFAPAIFRVFVNYFQKKQYATIIALWTDYVNNGCLVGTRTGDYCKFVSVVAPAFIVEEFESRGSREGAARDLIELLGPEAPVLPADKIEKMVKSMLRKTTKDKEDVETLRALLETLRPKYKLYLDVQKTYSQQKSVLEQVQRAVEMKSAHQLNYWWHVVKKSSRALLTLEHCQAFITAFSALKNSAGAFQVWELMESSSGGAIEPSRECWEALLEAASHVTTAQSQFFQQAWDGMVLAGYSPSPHCFALKFRWLLRNRMFLSADTLFSEILAVPSGQESTDVSTGDLPGLTQEILEAYIPCLLRKMRHEEAEQLVQLLTPRETIDISLNLAKTFLEYYLKHKLVDNMPKWLSKMEQQGLFTTPESFVLLLAYNVLYITEVAPDREIFPVLKQIYSQMEQQGIPLNHETFARLIAETYRVCPQLPAARAVFDSLIRADIVPDADVIMRVLRGECSARGDVLMGQELLHSMISMTSNRQFHNPLFWNYLLRALLKQDKQAEALVSYGKMKAAGVPISAHTYTLMLEGLGEDYYEVKQGILTELQQVKEPKKTYLLTARLKGVIRDMKGQGYGIGGLLRTEAPPRWK</sequence>
<feature type="region of interest" description="Disordered" evidence="1">
    <location>
        <begin position="113"/>
        <end position="159"/>
    </location>
</feature>
<dbReference type="STRING" id="284591.Q6CC33"/>
<dbReference type="AlphaFoldDB" id="Q6CC33"/>
<dbReference type="Proteomes" id="UP000001300">
    <property type="component" value="Chromosome C"/>
</dbReference>
<protein>
    <submittedName>
        <fullName evidence="2">YALI0C12947p</fullName>
    </submittedName>
</protein>
<feature type="compositionally biased region" description="Low complexity" evidence="1">
    <location>
        <begin position="113"/>
        <end position="158"/>
    </location>
</feature>
<dbReference type="EMBL" id="CR382129">
    <property type="protein sequence ID" value="CAG82089.1"/>
    <property type="molecule type" value="Genomic_DNA"/>
</dbReference>
<dbReference type="PANTHER" id="PTHR47930">
    <property type="entry name" value="YALI0C12947P"/>
    <property type="match status" value="1"/>
</dbReference>
<evidence type="ECO:0000256" key="1">
    <source>
        <dbReference type="SAM" id="MobiDB-lite"/>
    </source>
</evidence>
<dbReference type="InParanoid" id="Q6CC33"/>
<accession>Q6CC33</accession>
<dbReference type="Gene3D" id="1.25.40.10">
    <property type="entry name" value="Tetratricopeptide repeat domain"/>
    <property type="match status" value="2"/>
</dbReference>
<feature type="region of interest" description="Disordered" evidence="1">
    <location>
        <begin position="61"/>
        <end position="85"/>
    </location>
</feature>
<organism evidence="2 3">
    <name type="scientific">Yarrowia lipolytica (strain CLIB 122 / E 150)</name>
    <name type="common">Yeast</name>
    <name type="synonym">Candida lipolytica</name>
    <dbReference type="NCBI Taxonomy" id="284591"/>
    <lineage>
        <taxon>Eukaryota</taxon>
        <taxon>Fungi</taxon>
        <taxon>Dikarya</taxon>
        <taxon>Ascomycota</taxon>
        <taxon>Saccharomycotina</taxon>
        <taxon>Dipodascomycetes</taxon>
        <taxon>Dipodascales</taxon>
        <taxon>Dipodascales incertae sedis</taxon>
        <taxon>Yarrowia</taxon>
    </lineage>
</organism>
<dbReference type="PANTHER" id="PTHR47930:SF2">
    <property type="entry name" value="PENTATRICOPEPTIDE REPEAT PROTEIN (AFU_ORTHOLOGUE AFUA_8G04250)"/>
    <property type="match status" value="1"/>
</dbReference>
<proteinExistence type="predicted"/>
<dbReference type="HOGENOM" id="CLU_356867_0_0_1"/>
<reference evidence="2 3" key="1">
    <citation type="journal article" date="2004" name="Nature">
        <title>Genome evolution in yeasts.</title>
        <authorList>
            <consortium name="Genolevures"/>
            <person name="Dujon B."/>
            <person name="Sherman D."/>
            <person name="Fischer G."/>
            <person name="Durrens P."/>
            <person name="Casaregola S."/>
            <person name="Lafontaine I."/>
            <person name="de Montigny J."/>
            <person name="Marck C."/>
            <person name="Neuveglise C."/>
            <person name="Talla E."/>
            <person name="Goffard N."/>
            <person name="Frangeul L."/>
            <person name="Aigle M."/>
            <person name="Anthouard V."/>
            <person name="Babour A."/>
            <person name="Barbe V."/>
            <person name="Barnay S."/>
            <person name="Blanchin S."/>
            <person name="Beckerich J.M."/>
            <person name="Beyne E."/>
            <person name="Bleykasten C."/>
            <person name="Boisrame A."/>
            <person name="Boyer J."/>
            <person name="Cattolico L."/>
            <person name="Confanioleri F."/>
            <person name="de Daruvar A."/>
            <person name="Despons L."/>
            <person name="Fabre E."/>
            <person name="Fairhead C."/>
            <person name="Ferry-Dumazet H."/>
            <person name="Groppi A."/>
            <person name="Hantraye F."/>
            <person name="Hennequin C."/>
            <person name="Jauniaux N."/>
            <person name="Joyet P."/>
            <person name="Kachouri R."/>
            <person name="Kerrest A."/>
            <person name="Koszul R."/>
            <person name="Lemaire M."/>
            <person name="Lesur I."/>
            <person name="Ma L."/>
            <person name="Muller H."/>
            <person name="Nicaud J.M."/>
            <person name="Nikolski M."/>
            <person name="Oztas S."/>
            <person name="Ozier-Kalogeropoulos O."/>
            <person name="Pellenz S."/>
            <person name="Potier S."/>
            <person name="Richard G.F."/>
            <person name="Straub M.L."/>
            <person name="Suleau A."/>
            <person name="Swennene D."/>
            <person name="Tekaia F."/>
            <person name="Wesolowski-Louvel M."/>
            <person name="Westhof E."/>
            <person name="Wirth B."/>
            <person name="Zeniou-Meyer M."/>
            <person name="Zivanovic I."/>
            <person name="Bolotin-Fukuhara M."/>
            <person name="Thierry A."/>
            <person name="Bouchier C."/>
            <person name="Caudron B."/>
            <person name="Scarpelli C."/>
            <person name="Gaillardin C."/>
            <person name="Weissenbach J."/>
            <person name="Wincker P."/>
            <person name="Souciet J.L."/>
        </authorList>
    </citation>
    <scope>NUCLEOTIDE SEQUENCE [LARGE SCALE GENOMIC DNA]</scope>
    <source>
        <strain evidence="3">CLIB 122 / E 150</strain>
    </source>
</reference>
<dbReference type="OrthoDB" id="185373at2759"/>
<dbReference type="KEGG" id="yli:2909519"/>
<gene>
    <name evidence="2" type="ORF">YALI0_C12947g</name>
</gene>
<dbReference type="VEuPathDB" id="FungiDB:YALI0_C12947g"/>